<dbReference type="Gene3D" id="2.60.120.10">
    <property type="entry name" value="Jelly Rolls"/>
    <property type="match status" value="1"/>
</dbReference>
<reference evidence="8" key="1">
    <citation type="journal article" date="2020" name="mSystems">
        <title>Genome- and Community-Level Interaction Insights into Carbon Utilization and Element Cycling Functions of Hydrothermarchaeota in Hydrothermal Sediment.</title>
        <authorList>
            <person name="Zhou Z."/>
            <person name="Liu Y."/>
            <person name="Xu W."/>
            <person name="Pan J."/>
            <person name="Luo Z.H."/>
            <person name="Li M."/>
        </authorList>
    </citation>
    <scope>NUCLEOTIDE SEQUENCE [LARGE SCALE GENOMIC DNA]</scope>
    <source>
        <strain evidence="8">SpSt-1235</strain>
    </source>
</reference>
<accession>A0A7C2R444</accession>
<protein>
    <recommendedName>
        <fullName evidence="4 7">dTDP-4-dehydrorhamnose 3,5-epimerase</fullName>
        <ecNumber evidence="3 7">5.1.3.13</ecNumber>
    </recommendedName>
    <alternativeName>
        <fullName evidence="7">Thymidine diphospho-4-keto-rhamnose 3,5-epimerase</fullName>
    </alternativeName>
</protein>
<evidence type="ECO:0000256" key="6">
    <source>
        <dbReference type="PIRSR" id="PIRSR600888-3"/>
    </source>
</evidence>
<dbReference type="CDD" id="cd00438">
    <property type="entry name" value="cupin_RmlC"/>
    <property type="match status" value="1"/>
</dbReference>
<dbReference type="InterPro" id="IPR011051">
    <property type="entry name" value="RmlC_Cupin_sf"/>
</dbReference>
<feature type="site" description="Participates in a stacking interaction with the thymidine ring of dTDP-4-oxo-6-deoxyglucose" evidence="6">
    <location>
        <position position="139"/>
    </location>
</feature>
<dbReference type="GO" id="GO:0019305">
    <property type="term" value="P:dTDP-rhamnose biosynthetic process"/>
    <property type="evidence" value="ECO:0007669"/>
    <property type="project" value="UniProtKB-UniRule"/>
</dbReference>
<evidence type="ECO:0000256" key="2">
    <source>
        <dbReference type="ARBA" id="ARBA00001997"/>
    </source>
</evidence>
<dbReference type="GO" id="GO:0000271">
    <property type="term" value="P:polysaccharide biosynthetic process"/>
    <property type="evidence" value="ECO:0007669"/>
    <property type="project" value="TreeGrafter"/>
</dbReference>
<comment type="catalytic activity">
    <reaction evidence="1 7">
        <text>dTDP-4-dehydro-6-deoxy-alpha-D-glucose = dTDP-4-dehydro-beta-L-rhamnose</text>
        <dbReference type="Rhea" id="RHEA:16969"/>
        <dbReference type="ChEBI" id="CHEBI:57649"/>
        <dbReference type="ChEBI" id="CHEBI:62830"/>
        <dbReference type="EC" id="5.1.3.13"/>
    </reaction>
</comment>
<dbReference type="GO" id="GO:0005829">
    <property type="term" value="C:cytosol"/>
    <property type="evidence" value="ECO:0007669"/>
    <property type="project" value="TreeGrafter"/>
</dbReference>
<dbReference type="SUPFAM" id="SSF51182">
    <property type="entry name" value="RmlC-like cupins"/>
    <property type="match status" value="1"/>
</dbReference>
<dbReference type="AlphaFoldDB" id="A0A7C2R444"/>
<dbReference type="Proteomes" id="UP000885753">
    <property type="component" value="Unassembled WGS sequence"/>
</dbReference>
<dbReference type="EMBL" id="DSEE01000381">
    <property type="protein sequence ID" value="HER40593.1"/>
    <property type="molecule type" value="Genomic_DNA"/>
</dbReference>
<comment type="subunit">
    <text evidence="7">Homodimer.</text>
</comment>
<dbReference type="UniPathway" id="UPA00124"/>
<keyword evidence="7 8" id="KW-0413">Isomerase</keyword>
<gene>
    <name evidence="8" type="primary">rfbC</name>
    <name evidence="8" type="ORF">ENO10_05175</name>
</gene>
<dbReference type="GO" id="GO:0008830">
    <property type="term" value="F:dTDP-4-dehydrorhamnose 3,5-epimerase activity"/>
    <property type="evidence" value="ECO:0007669"/>
    <property type="project" value="UniProtKB-UniRule"/>
</dbReference>
<sequence length="182" mass="20822">MLEIENTPLKDCFILKPSVFKDHRGTFMESFSQQRFEETTGLHVNFVQDNQSTSTKGVLRGLHFQKGKFAQAKLVRAVVGEILDVVVDLRPDSPTYLKSYKVVLSDENHIQLFVPAGFAHGFLTLSESSVFAYKCDQYYNREADAGIIWNDPALNIDWEMPEEELILSEKDRELPTLESMRS</sequence>
<dbReference type="Pfam" id="PF00908">
    <property type="entry name" value="dTDP_sugar_isom"/>
    <property type="match status" value="1"/>
</dbReference>
<comment type="function">
    <text evidence="2 7">Catalyzes the epimerization of the C3' and C5'positions of dTDP-6-deoxy-D-xylo-4-hexulose, forming dTDP-6-deoxy-L-lyxo-4-hexulose.</text>
</comment>
<dbReference type="InterPro" id="IPR000888">
    <property type="entry name" value="RmlC-like"/>
</dbReference>
<dbReference type="EC" id="5.1.3.13" evidence="3 7"/>
<feature type="active site" description="Proton donor" evidence="5">
    <location>
        <position position="133"/>
    </location>
</feature>
<dbReference type="PANTHER" id="PTHR21047:SF2">
    <property type="entry name" value="THYMIDINE DIPHOSPHO-4-KETO-RHAMNOSE 3,5-EPIMERASE"/>
    <property type="match status" value="1"/>
</dbReference>
<feature type="active site" description="Proton acceptor" evidence="5">
    <location>
        <position position="63"/>
    </location>
</feature>
<name>A0A7C2R444_9FLAO</name>
<dbReference type="NCBIfam" id="TIGR01221">
    <property type="entry name" value="rmlC"/>
    <property type="match status" value="1"/>
</dbReference>
<evidence type="ECO:0000256" key="7">
    <source>
        <dbReference type="RuleBase" id="RU364069"/>
    </source>
</evidence>
<dbReference type="InterPro" id="IPR014710">
    <property type="entry name" value="RmlC-like_jellyroll"/>
</dbReference>
<dbReference type="PANTHER" id="PTHR21047">
    <property type="entry name" value="DTDP-6-DEOXY-D-GLUCOSE-3,5 EPIMERASE"/>
    <property type="match status" value="1"/>
</dbReference>
<evidence type="ECO:0000256" key="3">
    <source>
        <dbReference type="ARBA" id="ARBA00012098"/>
    </source>
</evidence>
<comment type="similarity">
    <text evidence="7">Belongs to the dTDP-4-dehydrorhamnose 3,5-epimerase family.</text>
</comment>
<evidence type="ECO:0000256" key="1">
    <source>
        <dbReference type="ARBA" id="ARBA00001298"/>
    </source>
</evidence>
<proteinExistence type="inferred from homology"/>
<organism evidence="8">
    <name type="scientific">Salinimicrobium catena</name>
    <dbReference type="NCBI Taxonomy" id="390640"/>
    <lineage>
        <taxon>Bacteria</taxon>
        <taxon>Pseudomonadati</taxon>
        <taxon>Bacteroidota</taxon>
        <taxon>Flavobacteriia</taxon>
        <taxon>Flavobacteriales</taxon>
        <taxon>Flavobacteriaceae</taxon>
        <taxon>Salinimicrobium</taxon>
    </lineage>
</organism>
<evidence type="ECO:0000313" key="8">
    <source>
        <dbReference type="EMBL" id="HER40593.1"/>
    </source>
</evidence>
<evidence type="ECO:0000256" key="5">
    <source>
        <dbReference type="PIRSR" id="PIRSR600888-1"/>
    </source>
</evidence>
<evidence type="ECO:0000256" key="4">
    <source>
        <dbReference type="ARBA" id="ARBA00019595"/>
    </source>
</evidence>
<comment type="pathway">
    <text evidence="7">Carbohydrate biosynthesis; dTDP-L-rhamnose biosynthesis.</text>
</comment>
<comment type="caution">
    <text evidence="8">The sequence shown here is derived from an EMBL/GenBank/DDBJ whole genome shotgun (WGS) entry which is preliminary data.</text>
</comment>